<feature type="compositionally biased region" description="Low complexity" evidence="1">
    <location>
        <begin position="183"/>
        <end position="193"/>
    </location>
</feature>
<name>A0A6V1PRR9_HETAK</name>
<dbReference type="SUPFAM" id="SSF64268">
    <property type="entry name" value="PX domain"/>
    <property type="match status" value="1"/>
</dbReference>
<evidence type="ECO:0000259" key="2">
    <source>
        <dbReference type="PROSITE" id="PS50927"/>
    </source>
</evidence>
<dbReference type="EMBL" id="HBIU01019017">
    <property type="protein sequence ID" value="CAE0630147.1"/>
    <property type="molecule type" value="Transcribed_RNA"/>
</dbReference>
<feature type="compositionally biased region" description="Polar residues" evidence="1">
    <location>
        <begin position="14"/>
        <end position="25"/>
    </location>
</feature>
<dbReference type="EMBL" id="HBIU01019019">
    <property type="protein sequence ID" value="CAE0630148.1"/>
    <property type="molecule type" value="Transcribed_RNA"/>
</dbReference>
<evidence type="ECO:0000313" key="4">
    <source>
        <dbReference type="EMBL" id="CAE0630148.1"/>
    </source>
</evidence>
<feature type="region of interest" description="Disordered" evidence="1">
    <location>
        <begin position="1"/>
        <end position="82"/>
    </location>
</feature>
<evidence type="ECO:0000256" key="1">
    <source>
        <dbReference type="SAM" id="MobiDB-lite"/>
    </source>
</evidence>
<dbReference type="SUPFAM" id="SSF51110">
    <property type="entry name" value="alpha-D-mannose-specific plant lectins"/>
    <property type="match status" value="1"/>
</dbReference>
<reference evidence="3" key="1">
    <citation type="submission" date="2021-01" db="EMBL/GenBank/DDBJ databases">
        <authorList>
            <person name="Corre E."/>
            <person name="Pelletier E."/>
            <person name="Niang G."/>
            <person name="Scheremetjew M."/>
            <person name="Finn R."/>
            <person name="Kale V."/>
            <person name="Holt S."/>
            <person name="Cochrane G."/>
            <person name="Meng A."/>
            <person name="Brown T."/>
            <person name="Cohen L."/>
        </authorList>
    </citation>
    <scope>NUCLEOTIDE SEQUENCE</scope>
    <source>
        <strain evidence="3">CCMP3107</strain>
    </source>
</reference>
<organism evidence="3">
    <name type="scientific">Heterosigma akashiwo</name>
    <name type="common">Chromophytic alga</name>
    <name type="synonym">Heterosigma carterae</name>
    <dbReference type="NCBI Taxonomy" id="2829"/>
    <lineage>
        <taxon>Eukaryota</taxon>
        <taxon>Sar</taxon>
        <taxon>Stramenopiles</taxon>
        <taxon>Ochrophyta</taxon>
        <taxon>Raphidophyceae</taxon>
        <taxon>Chattonellales</taxon>
        <taxon>Chattonellaceae</taxon>
        <taxon>Heterosigma</taxon>
    </lineage>
</organism>
<dbReference type="InterPro" id="IPR036871">
    <property type="entry name" value="PX_dom_sf"/>
</dbReference>
<protein>
    <recommendedName>
        <fullName evidence="2">Bulb-type lectin domain-containing protein</fullName>
    </recommendedName>
</protein>
<dbReference type="Pfam" id="PF00787">
    <property type="entry name" value="PX"/>
    <property type="match status" value="1"/>
</dbReference>
<dbReference type="AlphaFoldDB" id="A0A6V1PRR9"/>
<dbReference type="InterPro" id="IPR001683">
    <property type="entry name" value="PX_dom"/>
</dbReference>
<dbReference type="Gene3D" id="3.30.1520.10">
    <property type="entry name" value="Phox-like domain"/>
    <property type="match status" value="1"/>
</dbReference>
<dbReference type="PROSITE" id="PS50927">
    <property type="entry name" value="BULB_LECTIN"/>
    <property type="match status" value="1"/>
</dbReference>
<dbReference type="InterPro" id="IPR001480">
    <property type="entry name" value="Bulb-type_lectin_dom"/>
</dbReference>
<feature type="compositionally biased region" description="Basic and acidic residues" evidence="1">
    <location>
        <begin position="69"/>
        <end position="81"/>
    </location>
</feature>
<proteinExistence type="predicted"/>
<dbReference type="GO" id="GO:0035091">
    <property type="term" value="F:phosphatidylinositol binding"/>
    <property type="evidence" value="ECO:0007669"/>
    <property type="project" value="InterPro"/>
</dbReference>
<sequence>MAKKRSKSNLKAAESSQAENNITDDTNQEKKTSPPNEAKAENKVPAAEEKLVAEKSSALDSTEVTVPLKGEDDVPKSEMKRTGSLSDMVKAGASAVVGAAGSAVGVAGSAAGAAVGVAGKAAGAAVNVAAQGASAAGSAASAAASYVISPRKSPNNAANQDPPKEAVEKGDAPKEQAPKMGETTAAKAPTSPTKDTEKIKATSKPKEDRKTPPSSPKTEKTVSPTLKVEKEDPDFSPNPVQRAKSCKVTGWTEEKDSEGKGRTFYLLVVQNDFDCVWTLKKTYTNFYDLHQVIKVKYASLEAFDFPGKTVVMGGTKEKRRIVFEEYSNLLASRHANDKVVYDFFKPDEGSEFVNLHAPPLRGDRGGSEGSDPFAHFAMAKGHTTGFNHRAEVVEALEEAAGEEIWNAYKTSRGPWINTLLFVLALWFAHAGLLSSERVFTQLADYTNAITVLEAGAALAPGTKLAGASGGAFYVTPDCNLVLEGAHGTGDWEVHWEAHSGQRGCPHNDCGDCAVTLDGSTGQLVLKRGKKALWASRKPFKSSVQGNYTALVTDDEKLVIQKGGVTKVTVGHPAKTSS</sequence>
<feature type="domain" description="Bulb-type lectin" evidence="2">
    <location>
        <begin position="449"/>
        <end position="572"/>
    </location>
</feature>
<dbReference type="Gene3D" id="2.90.10.10">
    <property type="entry name" value="Bulb-type lectin domain"/>
    <property type="match status" value="1"/>
</dbReference>
<feature type="region of interest" description="Disordered" evidence="1">
    <location>
        <begin position="130"/>
        <end position="242"/>
    </location>
</feature>
<dbReference type="CDD" id="cd06093">
    <property type="entry name" value="PX_domain"/>
    <property type="match status" value="1"/>
</dbReference>
<accession>A0A6V1PRR9</accession>
<evidence type="ECO:0000313" key="3">
    <source>
        <dbReference type="EMBL" id="CAE0630147.1"/>
    </source>
</evidence>
<feature type="compositionally biased region" description="Low complexity" evidence="1">
    <location>
        <begin position="130"/>
        <end position="145"/>
    </location>
</feature>
<dbReference type="InterPro" id="IPR036426">
    <property type="entry name" value="Bulb-type_lectin_dom_sf"/>
</dbReference>
<feature type="compositionally biased region" description="Basic and acidic residues" evidence="1">
    <location>
        <begin position="162"/>
        <end position="177"/>
    </location>
</feature>
<feature type="compositionally biased region" description="Basic and acidic residues" evidence="1">
    <location>
        <begin position="194"/>
        <end position="211"/>
    </location>
</feature>
<gene>
    <name evidence="3" type="ORF">HAKA00212_LOCUS8842</name>
    <name evidence="4" type="ORF">HAKA00212_LOCUS8843</name>
</gene>
<feature type="compositionally biased region" description="Basic and acidic residues" evidence="1">
    <location>
        <begin position="27"/>
        <end position="53"/>
    </location>
</feature>